<reference evidence="2 3" key="1">
    <citation type="journal article" date="2021" name="Comput. Struct. Biotechnol. J.">
        <title>De novo genome assembly of the potent medicinal plant Rehmannia glutinosa using nanopore technology.</title>
        <authorList>
            <person name="Ma L."/>
            <person name="Dong C."/>
            <person name="Song C."/>
            <person name="Wang X."/>
            <person name="Zheng X."/>
            <person name="Niu Y."/>
            <person name="Chen S."/>
            <person name="Feng W."/>
        </authorList>
    </citation>
    <scope>NUCLEOTIDE SEQUENCE [LARGE SCALE GENOMIC DNA]</scope>
    <source>
        <strain evidence="2">DH-2019</strain>
    </source>
</reference>
<dbReference type="InterPro" id="IPR000477">
    <property type="entry name" value="RT_dom"/>
</dbReference>
<evidence type="ECO:0000313" key="2">
    <source>
        <dbReference type="EMBL" id="KAK6139424.1"/>
    </source>
</evidence>
<protein>
    <recommendedName>
        <fullName evidence="1">Reverse transcriptase domain-containing protein</fullName>
    </recommendedName>
</protein>
<sequence length="242" mass="27167">MALKLDMSKAYDRVEWSFLNSVLIKMGFDSMFVSWTFNCISSTSFSVNINGQASGYFKPTRGIRQGDPLSPYLFILLSEVLSSLINQAQVNFLFQGLKLCRLGPALTHIFFADDSIIFCEASLFQALSLKTILDRYCKASGQVINMDKSSVFFSKNTPGSLKNTICTMLDGISLQHHARYLGLPMVLGKSEKEIFHYVVECVHNRVASWSNSFLSFAGKEVLIKVVINAMPTYVMSCFKLHM</sequence>
<dbReference type="Proteomes" id="UP001318860">
    <property type="component" value="Unassembled WGS sequence"/>
</dbReference>
<dbReference type="Pfam" id="PF00078">
    <property type="entry name" value="RVT_1"/>
    <property type="match status" value="1"/>
</dbReference>
<comment type="caution">
    <text evidence="2">The sequence shown here is derived from an EMBL/GenBank/DDBJ whole genome shotgun (WGS) entry which is preliminary data.</text>
</comment>
<organism evidence="2 3">
    <name type="scientific">Rehmannia glutinosa</name>
    <name type="common">Chinese foxglove</name>
    <dbReference type="NCBI Taxonomy" id="99300"/>
    <lineage>
        <taxon>Eukaryota</taxon>
        <taxon>Viridiplantae</taxon>
        <taxon>Streptophyta</taxon>
        <taxon>Embryophyta</taxon>
        <taxon>Tracheophyta</taxon>
        <taxon>Spermatophyta</taxon>
        <taxon>Magnoliopsida</taxon>
        <taxon>eudicotyledons</taxon>
        <taxon>Gunneridae</taxon>
        <taxon>Pentapetalae</taxon>
        <taxon>asterids</taxon>
        <taxon>lamiids</taxon>
        <taxon>Lamiales</taxon>
        <taxon>Orobanchaceae</taxon>
        <taxon>Rehmannieae</taxon>
        <taxon>Rehmannia</taxon>
    </lineage>
</organism>
<accession>A0ABR0VZD1</accession>
<dbReference type="InterPro" id="IPR043502">
    <property type="entry name" value="DNA/RNA_pol_sf"/>
</dbReference>
<gene>
    <name evidence="2" type="ORF">DH2020_026831</name>
</gene>
<dbReference type="PROSITE" id="PS50878">
    <property type="entry name" value="RT_POL"/>
    <property type="match status" value="1"/>
</dbReference>
<dbReference type="SUPFAM" id="SSF56672">
    <property type="entry name" value="DNA/RNA polymerases"/>
    <property type="match status" value="1"/>
</dbReference>
<dbReference type="PANTHER" id="PTHR33116:SF86">
    <property type="entry name" value="REVERSE TRANSCRIPTASE DOMAIN-CONTAINING PROTEIN"/>
    <property type="match status" value="1"/>
</dbReference>
<feature type="domain" description="Reverse transcriptase" evidence="1">
    <location>
        <begin position="1"/>
        <end position="185"/>
    </location>
</feature>
<dbReference type="EMBL" id="JABTTQ020000420">
    <property type="protein sequence ID" value="KAK6139424.1"/>
    <property type="molecule type" value="Genomic_DNA"/>
</dbReference>
<proteinExistence type="predicted"/>
<name>A0ABR0VZD1_REHGL</name>
<keyword evidence="3" id="KW-1185">Reference proteome</keyword>
<evidence type="ECO:0000313" key="3">
    <source>
        <dbReference type="Proteomes" id="UP001318860"/>
    </source>
</evidence>
<dbReference type="PANTHER" id="PTHR33116">
    <property type="entry name" value="REVERSE TRANSCRIPTASE ZINC-BINDING DOMAIN-CONTAINING PROTEIN-RELATED-RELATED"/>
    <property type="match status" value="1"/>
</dbReference>
<evidence type="ECO:0000259" key="1">
    <source>
        <dbReference type="PROSITE" id="PS50878"/>
    </source>
</evidence>